<evidence type="ECO:0000256" key="1">
    <source>
        <dbReference type="SAM" id="MobiDB-lite"/>
    </source>
</evidence>
<evidence type="ECO:0000313" key="2">
    <source>
        <dbReference type="EMBL" id="GIY36391.1"/>
    </source>
</evidence>
<name>A0AAV4SSV3_CAEEX</name>
<keyword evidence="3" id="KW-1185">Reference proteome</keyword>
<gene>
    <name evidence="2" type="ORF">CEXT_741181</name>
</gene>
<sequence length="151" mass="16422">MQKYINKTLSSYSSKSKLFQCLLILPFKIRAKPEIEAGLCNKEVLVLETSHSITVKRSNGDPSNLTNGSSLEKTGKEVSRQQERGGGKGVQNEKRMRNCHPGRGSVSAANGFMGGFPNLPCCSGSLWSGLHLPQVESEIVPYLLTGKHECG</sequence>
<accession>A0AAV4SSV3</accession>
<dbReference type="EMBL" id="BPLR01010039">
    <property type="protein sequence ID" value="GIY36391.1"/>
    <property type="molecule type" value="Genomic_DNA"/>
</dbReference>
<feature type="compositionally biased region" description="Basic and acidic residues" evidence="1">
    <location>
        <begin position="73"/>
        <end position="96"/>
    </location>
</feature>
<evidence type="ECO:0000313" key="3">
    <source>
        <dbReference type="Proteomes" id="UP001054945"/>
    </source>
</evidence>
<reference evidence="2 3" key="1">
    <citation type="submission" date="2021-06" db="EMBL/GenBank/DDBJ databases">
        <title>Caerostris extrusa draft genome.</title>
        <authorList>
            <person name="Kono N."/>
            <person name="Arakawa K."/>
        </authorList>
    </citation>
    <scope>NUCLEOTIDE SEQUENCE [LARGE SCALE GENOMIC DNA]</scope>
</reference>
<comment type="caution">
    <text evidence="2">The sequence shown here is derived from an EMBL/GenBank/DDBJ whole genome shotgun (WGS) entry which is preliminary data.</text>
</comment>
<dbReference type="AlphaFoldDB" id="A0AAV4SSV3"/>
<organism evidence="2 3">
    <name type="scientific">Caerostris extrusa</name>
    <name type="common">Bark spider</name>
    <name type="synonym">Caerostris bankana</name>
    <dbReference type="NCBI Taxonomy" id="172846"/>
    <lineage>
        <taxon>Eukaryota</taxon>
        <taxon>Metazoa</taxon>
        <taxon>Ecdysozoa</taxon>
        <taxon>Arthropoda</taxon>
        <taxon>Chelicerata</taxon>
        <taxon>Arachnida</taxon>
        <taxon>Araneae</taxon>
        <taxon>Araneomorphae</taxon>
        <taxon>Entelegynae</taxon>
        <taxon>Araneoidea</taxon>
        <taxon>Araneidae</taxon>
        <taxon>Caerostris</taxon>
    </lineage>
</organism>
<feature type="compositionally biased region" description="Polar residues" evidence="1">
    <location>
        <begin position="56"/>
        <end position="72"/>
    </location>
</feature>
<dbReference type="Proteomes" id="UP001054945">
    <property type="component" value="Unassembled WGS sequence"/>
</dbReference>
<proteinExistence type="predicted"/>
<feature type="region of interest" description="Disordered" evidence="1">
    <location>
        <begin position="56"/>
        <end position="98"/>
    </location>
</feature>
<protein>
    <submittedName>
        <fullName evidence="2">Uncharacterized protein</fullName>
    </submittedName>
</protein>